<accession>A0A7E5VBT3</accession>
<dbReference type="GeneID" id="113492482"/>
<gene>
    <name evidence="4" type="primary">LOC113492482</name>
</gene>
<keyword evidence="3" id="KW-1185">Reference proteome</keyword>
<dbReference type="KEGG" id="tnl:113492482"/>
<name>A0A7E5VBT3_TRINI</name>
<keyword evidence="2" id="KW-0472">Membrane</keyword>
<feature type="region of interest" description="Disordered" evidence="1">
    <location>
        <begin position="231"/>
        <end position="250"/>
    </location>
</feature>
<organism evidence="3 4">
    <name type="scientific">Trichoplusia ni</name>
    <name type="common">Cabbage looper</name>
    <dbReference type="NCBI Taxonomy" id="7111"/>
    <lineage>
        <taxon>Eukaryota</taxon>
        <taxon>Metazoa</taxon>
        <taxon>Ecdysozoa</taxon>
        <taxon>Arthropoda</taxon>
        <taxon>Hexapoda</taxon>
        <taxon>Insecta</taxon>
        <taxon>Pterygota</taxon>
        <taxon>Neoptera</taxon>
        <taxon>Endopterygota</taxon>
        <taxon>Lepidoptera</taxon>
        <taxon>Glossata</taxon>
        <taxon>Ditrysia</taxon>
        <taxon>Noctuoidea</taxon>
        <taxon>Noctuidae</taxon>
        <taxon>Plusiinae</taxon>
        <taxon>Trichoplusia</taxon>
    </lineage>
</organism>
<evidence type="ECO:0000313" key="4">
    <source>
        <dbReference type="RefSeq" id="XP_026725751.1"/>
    </source>
</evidence>
<dbReference type="Proteomes" id="UP000322000">
    <property type="component" value="Chromosome 4"/>
</dbReference>
<dbReference type="OrthoDB" id="7402819at2759"/>
<keyword evidence="2" id="KW-0812">Transmembrane</keyword>
<feature type="region of interest" description="Disordered" evidence="1">
    <location>
        <begin position="312"/>
        <end position="341"/>
    </location>
</feature>
<proteinExistence type="predicted"/>
<evidence type="ECO:0000256" key="1">
    <source>
        <dbReference type="SAM" id="MobiDB-lite"/>
    </source>
</evidence>
<feature type="compositionally biased region" description="Polar residues" evidence="1">
    <location>
        <begin position="326"/>
        <end position="341"/>
    </location>
</feature>
<feature type="transmembrane region" description="Helical" evidence="2">
    <location>
        <begin position="62"/>
        <end position="79"/>
    </location>
</feature>
<reference evidence="4" key="1">
    <citation type="submission" date="2025-08" db="UniProtKB">
        <authorList>
            <consortium name="RefSeq"/>
        </authorList>
    </citation>
    <scope>IDENTIFICATION</scope>
</reference>
<evidence type="ECO:0000256" key="2">
    <source>
        <dbReference type="SAM" id="Phobius"/>
    </source>
</evidence>
<sequence>MVEKYNSFKFINRKEKYGTIAQSNANLRLPTTLSLQLCRIEDPIRPNLTLNHRCRETLQKPFKILLLTFSSYIYFYFQLLELDWWVYLIIVLSLFAICLGLNYVLKKVNEAKLDGRFIRMRQKASATQSTQVQGPQIEMETARPLVIQNYSERLSTPPGISLVFNQEENLKCNRRMRDLEETYNIIKNSLSATKQEVQSLKMIHSHDTHGSSSLALNLSGIRKKEPTRKENISMGPSILDSKPNNSVGMSPGDKRMKELEETYNIIKSSLTATKQEVQSIINAPSLNTRGSSSLTLDFCSILNKESFRIKPTSSILPDTSTKDSKPNSSTEKSSEDSTGTQ</sequence>
<dbReference type="RefSeq" id="XP_026725751.1">
    <property type="nucleotide sequence ID" value="XM_026869950.1"/>
</dbReference>
<dbReference type="AlphaFoldDB" id="A0A7E5VBT3"/>
<keyword evidence="2" id="KW-1133">Transmembrane helix</keyword>
<evidence type="ECO:0000313" key="3">
    <source>
        <dbReference type="Proteomes" id="UP000322000"/>
    </source>
</evidence>
<dbReference type="InParanoid" id="A0A7E5VBT3"/>
<protein>
    <submittedName>
        <fullName evidence="4">Uncharacterized protein LOC113492482 isoform X1</fullName>
    </submittedName>
</protein>
<feature type="transmembrane region" description="Helical" evidence="2">
    <location>
        <begin position="85"/>
        <end position="105"/>
    </location>
</feature>